<name>A0A1U7ZQY4_NELNU</name>
<evidence type="ECO:0000313" key="2">
    <source>
        <dbReference type="RefSeq" id="XP_010254352.1"/>
    </source>
</evidence>
<sequence length="445" mass="50716">MVLREGIANRVKPLAGICSLAIRHKYAWSLFYGPKQLKAKHFGPRHLNVLLYHCSEEFNEELPSSEWYKTAFPKLNKLSHVLRNVDSIDGRLVYVENGLDIMDDNIRRQMHTFKSLSRAFLGSPSVQEALKMKAVTSPAATRMIPDTCFGSVNEREPMILNTLTKVCNFLNISAQQRKSVRLTICPQVTLQRIWTGALEEILKGLKSEMESLNYGILTRDVQMAEQIVSSCLKFLADSTTSSDPDSISWMRLTPSKKIDSPPPSRRWGDALEMLNDLMKCFRNEKEILYHVSKVEAMKEGMYQIKDVLVDKDLGYKEARHQESLVQKKLTKTLGHSSQCLFTLLQYYLYGNIRDIEIEVCGGLYKGSVKGSFCVCIGKILTSDEEKMVRSGIKQLDRALGLFRFVWETAGIKEVLELQGHLWCVGAEDRTLTYRGNVFFLHGIRI</sequence>
<dbReference type="FunCoup" id="A0A1U7ZQY4">
    <property type="interactions" value="453"/>
</dbReference>
<dbReference type="Proteomes" id="UP000189703">
    <property type="component" value="Unplaced"/>
</dbReference>
<dbReference type="OrthoDB" id="770241at2759"/>
<dbReference type="RefSeq" id="XP_010254352.1">
    <property type="nucleotide sequence ID" value="XM_010256050.2"/>
</dbReference>
<dbReference type="eggNOG" id="ENOG502R15Y">
    <property type="taxonomic scope" value="Eukaryota"/>
</dbReference>
<reference evidence="2" key="1">
    <citation type="submission" date="2025-08" db="UniProtKB">
        <authorList>
            <consortium name="RefSeq"/>
        </authorList>
    </citation>
    <scope>IDENTIFICATION</scope>
</reference>
<gene>
    <name evidence="2" type="primary">LOC104595348</name>
</gene>
<dbReference type="PANTHER" id="PTHR37763:SF1">
    <property type="entry name" value="EXOSOME COMPLEX EXONUCLEASE"/>
    <property type="match status" value="1"/>
</dbReference>
<proteinExistence type="predicted"/>
<protein>
    <submittedName>
        <fullName evidence="2">Uncharacterized protein LOC104595348</fullName>
    </submittedName>
</protein>
<dbReference type="GeneID" id="104595348"/>
<accession>A0A1U7ZQY4</accession>
<dbReference type="KEGG" id="nnu:104595348"/>
<organism evidence="1 2">
    <name type="scientific">Nelumbo nucifera</name>
    <name type="common">Sacred lotus</name>
    <dbReference type="NCBI Taxonomy" id="4432"/>
    <lineage>
        <taxon>Eukaryota</taxon>
        <taxon>Viridiplantae</taxon>
        <taxon>Streptophyta</taxon>
        <taxon>Embryophyta</taxon>
        <taxon>Tracheophyta</taxon>
        <taxon>Spermatophyta</taxon>
        <taxon>Magnoliopsida</taxon>
        <taxon>Proteales</taxon>
        <taxon>Nelumbonaceae</taxon>
        <taxon>Nelumbo</taxon>
    </lineage>
</organism>
<keyword evidence="1" id="KW-1185">Reference proteome</keyword>
<evidence type="ECO:0000313" key="1">
    <source>
        <dbReference type="Proteomes" id="UP000189703"/>
    </source>
</evidence>
<dbReference type="OMA" id="GHIWCVG"/>
<dbReference type="STRING" id="4432.A0A1U7ZQY4"/>
<dbReference type="PANTHER" id="PTHR37763">
    <property type="entry name" value="EXOSOME COMPLEX EXONUCLEASE"/>
    <property type="match status" value="1"/>
</dbReference>
<dbReference type="AlphaFoldDB" id="A0A1U7ZQY4"/>